<dbReference type="Proteomes" id="UP001201262">
    <property type="component" value="Unassembled WGS sequence"/>
</dbReference>
<dbReference type="GeneID" id="70245798"/>
<feature type="region of interest" description="Disordered" evidence="1">
    <location>
        <begin position="1056"/>
        <end position="1095"/>
    </location>
</feature>
<feature type="compositionally biased region" description="Polar residues" evidence="1">
    <location>
        <begin position="694"/>
        <end position="721"/>
    </location>
</feature>
<feature type="compositionally biased region" description="Low complexity" evidence="1">
    <location>
        <begin position="722"/>
        <end position="744"/>
    </location>
</feature>
<keyword evidence="4" id="KW-1185">Reference proteome</keyword>
<dbReference type="Pfam" id="PF03399">
    <property type="entry name" value="SAC3_GANP"/>
    <property type="match status" value="1"/>
</dbReference>
<name>A0AAD4KXK8_9EURO</name>
<sequence length="1165" mass="128009">MPKPGSVLGATRASHKDATNSGRGRGRGRSSVNGTKPHTGRHTATSGRGRGQAQSAWHASSGAGTELGGETLTESLSSNSPFAQIKQINNNAFSSANGSRAPLMFGKPSATPETTNVNVFGAPSVVPKTVGSQSHVDPAKDPRRRPTSKRPVQKSSAVSNLLDGAKPVDYQERYEKLKIDRNAKQEERAAKQNKTTDPKKKLQAQTPVGTCTTMCPEYERVERIIQKMIDKSEKSFDPSTGNFEVQELKMIKRFRRSAAGLDEPLPSDIRTPITLLYTMNYLIRHVISGSEPLGLVHKFVWDRTRSIRNDFSVQQVTKIDDVKMAVKCLERIARFHIVSLHLLSSPNNEEHFDHHQEREQLNNTMLSLMHYYDDNRRLIDFPNEAEFRAYYVVLAFHDQRPDIEDRVQRWPREILENPKVQVALDLLAAASNTWEYQSVLEEVRPNVIALGFYERFFSLVDSPSVSYLMGCVAEIYFSSVRQTALRSIWKAYCRVPLSQQHKNEDWTLDELTRTLYFDDDAQTEEFLEEQGLQLMERDDGAWCLNWGSSPIDFADFKASSQHIFSDRYVEVKRGGRTLAALILGLNIQQAATRHMIDATLIESHASDMSVNDDDSELFVGQNEQQDCEQVEPSTDAVNHLVPSSFHAGPLASSPPFLGNNDSPSHPTLLVSSGDAEPQPFQLPKFSATTSIESSKPNFSWPASVNDTTATPEASSKNLFGKQSQPSQSPFSWLSSSQGPSSTVAAPPPPSAEPSKTLFSFVPTFPNSALSDSPGPTITQESKPLFALTPSSFPSQLVIPQIPTTAASTEAPNFLSLESAESPNLPATSSPAINAPSSMAPAPFFSWKPSLSPPETSTSFFKPQPPIFHNQKNQSYMKSASAVIPSATPTDDVMVAHSNETPGLEAGDKPPSIESTPKPDSFTEEYPEEFRQSWIETLRQAAKANRGSTSSRKRPLGAEEIPESAGLKPEIPAFKVQKAVAEEVLKPEPVRQIPKKKSLALASIAPLPTLPILEEVKKMTEPRKWEEDELASSKASQIDEDELLLSAARIAAEQLKNGPKLTGSMPSYAHADSFRSSTSLGRSLNSSTHSHSASPYARINGYDVALAPETPLGLGRTLSRTEQRLRLTGGKGLAYKPLQLTPGKLKEPGEAGQLGKRKKTKSQSST</sequence>
<feature type="domain" description="SAC3/GANP/THP3 conserved" evidence="2">
    <location>
        <begin position="214"/>
        <end position="534"/>
    </location>
</feature>
<feature type="region of interest" description="Disordered" evidence="1">
    <location>
        <begin position="892"/>
        <end position="965"/>
    </location>
</feature>
<feature type="region of interest" description="Disordered" evidence="1">
    <location>
        <begin position="93"/>
        <end position="165"/>
    </location>
</feature>
<feature type="region of interest" description="Disordered" evidence="1">
    <location>
        <begin position="179"/>
        <end position="205"/>
    </location>
</feature>
<feature type="compositionally biased region" description="Low complexity" evidence="1">
    <location>
        <begin position="68"/>
        <end position="78"/>
    </location>
</feature>
<dbReference type="GO" id="GO:0070390">
    <property type="term" value="C:transcription export complex 2"/>
    <property type="evidence" value="ECO:0007669"/>
    <property type="project" value="TreeGrafter"/>
</dbReference>
<accession>A0AAD4KXK8</accession>
<dbReference type="GO" id="GO:0006406">
    <property type="term" value="P:mRNA export from nucleus"/>
    <property type="evidence" value="ECO:0007669"/>
    <property type="project" value="TreeGrafter"/>
</dbReference>
<feature type="compositionally biased region" description="Basic residues" evidence="1">
    <location>
        <begin position="142"/>
        <end position="152"/>
    </location>
</feature>
<protein>
    <submittedName>
        <fullName evidence="3">SAC3/GANP/Nin1/mts3/eIF-3 p25 family-domain-containing protein</fullName>
    </submittedName>
</protein>
<organism evidence="3 4">
    <name type="scientific">Talaromyces proteolyticus</name>
    <dbReference type="NCBI Taxonomy" id="1131652"/>
    <lineage>
        <taxon>Eukaryota</taxon>
        <taxon>Fungi</taxon>
        <taxon>Dikarya</taxon>
        <taxon>Ascomycota</taxon>
        <taxon>Pezizomycotina</taxon>
        <taxon>Eurotiomycetes</taxon>
        <taxon>Eurotiomycetidae</taxon>
        <taxon>Eurotiales</taxon>
        <taxon>Trichocomaceae</taxon>
        <taxon>Talaromyces</taxon>
        <taxon>Talaromyces sect. Bacilispori</taxon>
    </lineage>
</organism>
<proteinExistence type="predicted"/>
<dbReference type="Gene3D" id="1.25.40.990">
    <property type="match status" value="1"/>
</dbReference>
<gene>
    <name evidence="3" type="ORF">BGW36DRAFT_372720</name>
</gene>
<feature type="compositionally biased region" description="Low complexity" evidence="1">
    <location>
        <begin position="1074"/>
        <end position="1093"/>
    </location>
</feature>
<feature type="region of interest" description="Disordered" evidence="1">
    <location>
        <begin position="651"/>
        <end position="681"/>
    </location>
</feature>
<dbReference type="AlphaFoldDB" id="A0AAD4KXK8"/>
<evidence type="ECO:0000259" key="2">
    <source>
        <dbReference type="Pfam" id="PF03399"/>
    </source>
</evidence>
<dbReference type="RefSeq" id="XP_046075760.1">
    <property type="nucleotide sequence ID" value="XM_046215511.1"/>
</dbReference>
<dbReference type="EMBL" id="JAJTJA010000003">
    <property type="protein sequence ID" value="KAH8702384.1"/>
    <property type="molecule type" value="Genomic_DNA"/>
</dbReference>
<dbReference type="GO" id="GO:0005737">
    <property type="term" value="C:cytoplasm"/>
    <property type="evidence" value="ECO:0007669"/>
    <property type="project" value="TreeGrafter"/>
</dbReference>
<feature type="region of interest" description="Disordered" evidence="1">
    <location>
        <begin position="1"/>
        <end position="78"/>
    </location>
</feature>
<dbReference type="InterPro" id="IPR005062">
    <property type="entry name" value="SAC3/GANP/THP3_conserved"/>
</dbReference>
<dbReference type="PANTHER" id="PTHR12436:SF3">
    <property type="entry name" value="GERMINAL-CENTER ASSOCIATED NUCLEAR PROTEIN"/>
    <property type="match status" value="1"/>
</dbReference>
<feature type="compositionally biased region" description="Basic residues" evidence="1">
    <location>
        <begin position="1154"/>
        <end position="1165"/>
    </location>
</feature>
<evidence type="ECO:0000313" key="4">
    <source>
        <dbReference type="Proteomes" id="UP001201262"/>
    </source>
</evidence>
<dbReference type="PANTHER" id="PTHR12436">
    <property type="entry name" value="80 KDA MCM3-ASSOCIATED PROTEIN"/>
    <property type="match status" value="1"/>
</dbReference>
<reference evidence="3" key="1">
    <citation type="submission" date="2021-12" db="EMBL/GenBank/DDBJ databases">
        <title>Convergent genome expansion in fungi linked to evolution of root-endophyte symbiosis.</title>
        <authorList>
            <consortium name="DOE Joint Genome Institute"/>
            <person name="Ke Y.-H."/>
            <person name="Bonito G."/>
            <person name="Liao H.-L."/>
            <person name="Looney B."/>
            <person name="Rojas-Flechas A."/>
            <person name="Nash J."/>
            <person name="Hameed K."/>
            <person name="Schadt C."/>
            <person name="Martin F."/>
            <person name="Crous P.W."/>
            <person name="Miettinen O."/>
            <person name="Magnuson J.K."/>
            <person name="Labbe J."/>
            <person name="Jacobson D."/>
            <person name="Doktycz M.J."/>
            <person name="Veneault-Fourrey C."/>
            <person name="Kuo A."/>
            <person name="Mondo S."/>
            <person name="Calhoun S."/>
            <person name="Riley R."/>
            <person name="Ohm R."/>
            <person name="LaButti K."/>
            <person name="Andreopoulos B."/>
            <person name="Pangilinan J."/>
            <person name="Nolan M."/>
            <person name="Tritt A."/>
            <person name="Clum A."/>
            <person name="Lipzen A."/>
            <person name="Daum C."/>
            <person name="Barry K."/>
            <person name="Grigoriev I.V."/>
            <person name="Vilgalys R."/>
        </authorList>
    </citation>
    <scope>NUCLEOTIDE SEQUENCE</scope>
    <source>
        <strain evidence="3">PMI_201</strain>
    </source>
</reference>
<feature type="region of interest" description="Disordered" evidence="1">
    <location>
        <begin position="694"/>
        <end position="755"/>
    </location>
</feature>
<evidence type="ECO:0000256" key="1">
    <source>
        <dbReference type="SAM" id="MobiDB-lite"/>
    </source>
</evidence>
<feature type="compositionally biased region" description="Basic and acidic residues" evidence="1">
    <location>
        <begin position="179"/>
        <end position="200"/>
    </location>
</feature>
<comment type="caution">
    <text evidence="3">The sequence shown here is derived from an EMBL/GenBank/DDBJ whole genome shotgun (WGS) entry which is preliminary data.</text>
</comment>
<evidence type="ECO:0000313" key="3">
    <source>
        <dbReference type="EMBL" id="KAH8702384.1"/>
    </source>
</evidence>
<feature type="compositionally biased region" description="Polar residues" evidence="1">
    <location>
        <begin position="32"/>
        <end position="58"/>
    </location>
</feature>
<dbReference type="InterPro" id="IPR045107">
    <property type="entry name" value="SAC3/GANP/THP3"/>
</dbReference>
<feature type="region of interest" description="Disordered" evidence="1">
    <location>
        <begin position="1110"/>
        <end position="1165"/>
    </location>
</feature>